<reference evidence="8" key="1">
    <citation type="submission" date="2017-04" db="EMBL/GenBank/DDBJ databases">
        <authorList>
            <person name="Varghese N."/>
            <person name="Submissions S."/>
        </authorList>
    </citation>
    <scope>NUCLEOTIDE SEQUENCE [LARGE SCALE GENOMIC DNA]</scope>
    <source>
        <strain evidence="8">DSM 20463</strain>
    </source>
</reference>
<dbReference type="InterPro" id="IPR000432">
    <property type="entry name" value="DNA_mismatch_repair_MutS_C"/>
</dbReference>
<dbReference type="SMART" id="SM00382">
    <property type="entry name" value="AAA"/>
    <property type="match status" value="1"/>
</dbReference>
<feature type="transmembrane region" description="Helical" evidence="4">
    <location>
        <begin position="168"/>
        <end position="201"/>
    </location>
</feature>
<dbReference type="EMBL" id="FWWR01000009">
    <property type="protein sequence ID" value="SMB86876.1"/>
    <property type="molecule type" value="Genomic_DNA"/>
</dbReference>
<evidence type="ECO:0000256" key="3">
    <source>
        <dbReference type="ARBA" id="ARBA00023125"/>
    </source>
</evidence>
<dbReference type="Pfam" id="PF00488">
    <property type="entry name" value="MutS_V"/>
    <property type="match status" value="1"/>
</dbReference>
<feature type="transmembrane region" description="Helical" evidence="4">
    <location>
        <begin position="6"/>
        <end position="27"/>
    </location>
</feature>
<dbReference type="RefSeq" id="WP_084230597.1">
    <property type="nucleotide sequence ID" value="NZ_FWWR01000009.1"/>
</dbReference>
<dbReference type="GO" id="GO:0005829">
    <property type="term" value="C:cytosol"/>
    <property type="evidence" value="ECO:0007669"/>
    <property type="project" value="TreeGrafter"/>
</dbReference>
<accession>A0A1W1V0P5</accession>
<dbReference type="PANTHER" id="PTHR11361">
    <property type="entry name" value="DNA MISMATCH REPAIR PROTEIN MUTS FAMILY MEMBER"/>
    <property type="match status" value="1"/>
</dbReference>
<keyword evidence="1" id="KW-0547">Nucleotide-binding</keyword>
<keyword evidence="4" id="KW-0812">Transmembrane</keyword>
<evidence type="ECO:0000256" key="4">
    <source>
        <dbReference type="SAM" id="Phobius"/>
    </source>
</evidence>
<name>A0A1W1V0P5_PEPAS</name>
<keyword evidence="4" id="KW-0472">Membrane</keyword>
<feature type="domain" description="AAA+ ATPase" evidence="5">
    <location>
        <begin position="361"/>
        <end position="506"/>
    </location>
</feature>
<dbReference type="STRING" id="573058.SAMN00017477_0970"/>
<dbReference type="GO" id="GO:0006298">
    <property type="term" value="P:mismatch repair"/>
    <property type="evidence" value="ECO:0007669"/>
    <property type="project" value="InterPro"/>
</dbReference>
<keyword evidence="2" id="KW-0067">ATP-binding</keyword>
<evidence type="ECO:0000256" key="1">
    <source>
        <dbReference type="ARBA" id="ARBA00022741"/>
    </source>
</evidence>
<dbReference type="SUPFAM" id="SSF52540">
    <property type="entry name" value="P-loop containing nucleoside triphosphate hydrolases"/>
    <property type="match status" value="1"/>
</dbReference>
<evidence type="ECO:0000313" key="8">
    <source>
        <dbReference type="Proteomes" id="UP000192368"/>
    </source>
</evidence>
<evidence type="ECO:0000256" key="2">
    <source>
        <dbReference type="ARBA" id="ARBA00022840"/>
    </source>
</evidence>
<gene>
    <name evidence="7" type="ORF">SAMN00017477_0970</name>
</gene>
<feature type="domain" description="DNA mismatch repair proteins mutS family" evidence="6">
    <location>
        <begin position="362"/>
        <end position="543"/>
    </location>
</feature>
<dbReference type="OrthoDB" id="9802448at2"/>
<dbReference type="Proteomes" id="UP000192368">
    <property type="component" value="Unassembled WGS sequence"/>
</dbReference>
<sequence>MNQYEGAYHILGMVVLIYAVIFLFGQYQKSSYLKSLMHITYSRFGKEETDVKLSEDVLKEIYEENPSDVDDITFKDLEFYRLYKKLNHTDSIMGSQALYNMLRNQHYTIKEQEVLRNKIVELEEKADLTKEIKFEFAKVGFFKKSLTNLLKNGIDYEKFKNLKLPTRIMRFGIVFVALAVLVDKMFAVMVLFLVLLANFYIYRELNKATAGSILDIVNLRSIFNLGIQIGKYKIDSLSEEIAEINELNSRLKRIQKKSKGIRYFKTFDESEGIRKIFDLLFLNEANKFYSIADEINKSREDLLKLYEKLGYINALTSIVSYKIAKNLNFVEFVEEDFILEAESLRHPLLGEEQVSQDFDFSNKDILITGSNASGKSTFLRNLGINVILANSLGLTHSKRLKTSFFKVESAIDISDSLEEKMSYFMAETKAIKRMIESFEIKKLLILDEIFKGTNTIDRISAAYNTLSYIAKSATVVAATHDIELTELLKEYTNYHFEEQIEDEDIRFDYKLKIGRAESRNAIAILNLMGYPREIIDGSYKLASYLEDKKNI</sequence>
<dbReference type="Gene3D" id="3.40.50.300">
    <property type="entry name" value="P-loop containing nucleotide triphosphate hydrolases"/>
    <property type="match status" value="1"/>
</dbReference>
<evidence type="ECO:0000259" key="5">
    <source>
        <dbReference type="SMART" id="SM00382"/>
    </source>
</evidence>
<evidence type="ECO:0000313" key="7">
    <source>
        <dbReference type="EMBL" id="SMB86876.1"/>
    </source>
</evidence>
<dbReference type="GO" id="GO:0030983">
    <property type="term" value="F:mismatched DNA binding"/>
    <property type="evidence" value="ECO:0007669"/>
    <property type="project" value="InterPro"/>
</dbReference>
<proteinExistence type="predicted"/>
<dbReference type="InterPro" id="IPR045076">
    <property type="entry name" value="MutS"/>
</dbReference>
<dbReference type="InterPro" id="IPR027417">
    <property type="entry name" value="P-loop_NTPase"/>
</dbReference>
<protein>
    <submittedName>
        <fullName evidence="7">MutS domain V</fullName>
    </submittedName>
</protein>
<dbReference type="GO" id="GO:0005524">
    <property type="term" value="F:ATP binding"/>
    <property type="evidence" value="ECO:0007669"/>
    <property type="project" value="UniProtKB-KW"/>
</dbReference>
<keyword evidence="4" id="KW-1133">Transmembrane helix</keyword>
<keyword evidence="8" id="KW-1185">Reference proteome</keyword>
<evidence type="ECO:0000259" key="6">
    <source>
        <dbReference type="SMART" id="SM00534"/>
    </source>
</evidence>
<dbReference type="GO" id="GO:0140664">
    <property type="term" value="F:ATP-dependent DNA damage sensor activity"/>
    <property type="evidence" value="ECO:0007669"/>
    <property type="project" value="InterPro"/>
</dbReference>
<dbReference type="PANTHER" id="PTHR11361:SF152">
    <property type="entry name" value="DNA MISMATCH REPAIR PROTEIN"/>
    <property type="match status" value="1"/>
</dbReference>
<dbReference type="AlphaFoldDB" id="A0A1W1V0P5"/>
<keyword evidence="3" id="KW-0238">DNA-binding</keyword>
<dbReference type="SMART" id="SM00534">
    <property type="entry name" value="MUTSac"/>
    <property type="match status" value="1"/>
</dbReference>
<dbReference type="InterPro" id="IPR003593">
    <property type="entry name" value="AAA+_ATPase"/>
</dbReference>
<organism evidence="7 8">
    <name type="scientific">Peptoniphilus asaccharolyticus DSM 20463</name>
    <dbReference type="NCBI Taxonomy" id="573058"/>
    <lineage>
        <taxon>Bacteria</taxon>
        <taxon>Bacillati</taxon>
        <taxon>Bacillota</taxon>
        <taxon>Tissierellia</taxon>
        <taxon>Tissierellales</taxon>
        <taxon>Peptoniphilaceae</taxon>
        <taxon>Peptoniphilus</taxon>
    </lineage>
</organism>